<sequence>MAIQDLIQRGTRWRIGSSERIKVWGDAWLLDEDNPTVVTPCIEGMEGTMVNSLILPNARWNFALIDTYSLAEIEI</sequence>
<evidence type="ECO:0000313" key="1">
    <source>
        <dbReference type="EMBL" id="EEF39114.1"/>
    </source>
</evidence>
<name>B9SBA6_RICCO</name>
<reference evidence="2" key="1">
    <citation type="journal article" date="2010" name="Nat. Biotechnol.">
        <title>Draft genome sequence of the oilseed species Ricinus communis.</title>
        <authorList>
            <person name="Chan A.P."/>
            <person name="Crabtree J."/>
            <person name="Zhao Q."/>
            <person name="Lorenzi H."/>
            <person name="Orvis J."/>
            <person name="Puiu D."/>
            <person name="Melake-Berhan A."/>
            <person name="Jones K.M."/>
            <person name="Redman J."/>
            <person name="Chen G."/>
            <person name="Cahoon E.B."/>
            <person name="Gedil M."/>
            <person name="Stanke M."/>
            <person name="Haas B.J."/>
            <person name="Wortman J.R."/>
            <person name="Fraser-Liggett C.M."/>
            <person name="Ravel J."/>
            <person name="Rabinowicz P.D."/>
        </authorList>
    </citation>
    <scope>NUCLEOTIDE SEQUENCE [LARGE SCALE GENOMIC DNA]</scope>
    <source>
        <strain evidence="2">cv. Hale</strain>
    </source>
</reference>
<accession>B9SBA6</accession>
<proteinExistence type="predicted"/>
<gene>
    <name evidence="1" type="ORF">RCOM_0650320</name>
</gene>
<dbReference type="Proteomes" id="UP000008311">
    <property type="component" value="Unassembled WGS sequence"/>
</dbReference>
<keyword evidence="2" id="KW-1185">Reference proteome</keyword>
<dbReference type="AlphaFoldDB" id="B9SBA6"/>
<organism evidence="1 2">
    <name type="scientific">Ricinus communis</name>
    <name type="common">Castor bean</name>
    <dbReference type="NCBI Taxonomy" id="3988"/>
    <lineage>
        <taxon>Eukaryota</taxon>
        <taxon>Viridiplantae</taxon>
        <taxon>Streptophyta</taxon>
        <taxon>Embryophyta</taxon>
        <taxon>Tracheophyta</taxon>
        <taxon>Spermatophyta</taxon>
        <taxon>Magnoliopsida</taxon>
        <taxon>eudicotyledons</taxon>
        <taxon>Gunneridae</taxon>
        <taxon>Pentapetalae</taxon>
        <taxon>rosids</taxon>
        <taxon>fabids</taxon>
        <taxon>Malpighiales</taxon>
        <taxon>Euphorbiaceae</taxon>
        <taxon>Acalyphoideae</taxon>
        <taxon>Acalypheae</taxon>
        <taxon>Ricinus</taxon>
    </lineage>
</organism>
<dbReference type="EMBL" id="EQ973912">
    <property type="protein sequence ID" value="EEF39114.1"/>
    <property type="molecule type" value="Genomic_DNA"/>
</dbReference>
<dbReference type="InParanoid" id="B9SBA6"/>
<protein>
    <submittedName>
        <fullName evidence="1">Uncharacterized protein</fullName>
    </submittedName>
</protein>
<evidence type="ECO:0000313" key="2">
    <source>
        <dbReference type="Proteomes" id="UP000008311"/>
    </source>
</evidence>